<accession>A0A2M9C676</accession>
<dbReference type="OrthoDB" id="1262396at2"/>
<name>A0A2M9C676_9FLAO</name>
<dbReference type="PROSITE" id="PS51257">
    <property type="entry name" value="PROKAR_LIPOPROTEIN"/>
    <property type="match status" value="1"/>
</dbReference>
<dbReference type="InterPro" id="IPR024311">
    <property type="entry name" value="Lipocalin-like"/>
</dbReference>
<comment type="caution">
    <text evidence="2">The sequence shown here is derived from an EMBL/GenBank/DDBJ whole genome shotgun (WGS) entry which is preliminary data.</text>
</comment>
<proteinExistence type="predicted"/>
<reference evidence="2 3" key="1">
    <citation type="submission" date="2017-11" db="EMBL/GenBank/DDBJ databases">
        <title>Genomic Encyclopedia of Archaeal and Bacterial Type Strains, Phase II (KMG-II): From Individual Species to Whole Genera.</title>
        <authorList>
            <person name="Goeker M."/>
        </authorList>
    </citation>
    <scope>NUCLEOTIDE SEQUENCE [LARGE SCALE GENOMIC DNA]</scope>
    <source>
        <strain evidence="2 3">DSM 27617</strain>
    </source>
</reference>
<dbReference type="Proteomes" id="UP000228740">
    <property type="component" value="Unassembled WGS sequence"/>
</dbReference>
<dbReference type="AlphaFoldDB" id="A0A2M9C676"/>
<protein>
    <submittedName>
        <fullName evidence="2">Lipocalin-like protein</fullName>
    </submittedName>
</protein>
<evidence type="ECO:0000259" key="1">
    <source>
        <dbReference type="Pfam" id="PF13648"/>
    </source>
</evidence>
<sequence>MKKILLLAVAAGFVFSSCKKDDDDQNLIIGTWKVNKFSYKYGNGSSETEIPDECAAKSTIVFKEDGALISNDYYKTGGNCVSDNDMGTYSYNESGKTLAMNLEDNTINFKVLNLTNSELALQGENDDYDGDGTNDEYIVYLKR</sequence>
<feature type="domain" description="Lipocalin-like" evidence="1">
    <location>
        <begin position="28"/>
        <end position="119"/>
    </location>
</feature>
<gene>
    <name evidence="2" type="ORF">CLV73_0262</name>
</gene>
<dbReference type="Pfam" id="PF13648">
    <property type="entry name" value="Lipocalin_4"/>
    <property type="match status" value="1"/>
</dbReference>
<evidence type="ECO:0000313" key="2">
    <source>
        <dbReference type="EMBL" id="PJJ66294.1"/>
    </source>
</evidence>
<keyword evidence="3" id="KW-1185">Reference proteome</keyword>
<dbReference type="RefSeq" id="WP_100375098.1">
    <property type="nucleotide sequence ID" value="NZ_PGFD01000001.1"/>
</dbReference>
<organism evidence="2 3">
    <name type="scientific">Chryseobacterium geocarposphaerae</name>
    <dbReference type="NCBI Taxonomy" id="1416776"/>
    <lineage>
        <taxon>Bacteria</taxon>
        <taxon>Pseudomonadati</taxon>
        <taxon>Bacteroidota</taxon>
        <taxon>Flavobacteriia</taxon>
        <taxon>Flavobacteriales</taxon>
        <taxon>Weeksellaceae</taxon>
        <taxon>Chryseobacterium group</taxon>
        <taxon>Chryseobacterium</taxon>
    </lineage>
</organism>
<evidence type="ECO:0000313" key="3">
    <source>
        <dbReference type="Proteomes" id="UP000228740"/>
    </source>
</evidence>
<dbReference type="EMBL" id="PGFD01000001">
    <property type="protein sequence ID" value="PJJ66294.1"/>
    <property type="molecule type" value="Genomic_DNA"/>
</dbReference>